<organism evidence="3 4">
    <name type="scientific">[Lactobacillus] rogosae</name>
    <dbReference type="NCBI Taxonomy" id="706562"/>
    <lineage>
        <taxon>Bacteria</taxon>
        <taxon>Bacillati</taxon>
        <taxon>Bacillota</taxon>
        <taxon>Clostridia</taxon>
        <taxon>Lachnospirales</taxon>
        <taxon>Lachnospiraceae</taxon>
        <taxon>Lachnospira</taxon>
    </lineage>
</organism>
<protein>
    <submittedName>
        <fullName evidence="3">GHKL domain-containing protein</fullName>
    </submittedName>
</protein>
<dbReference type="InterPro" id="IPR036890">
    <property type="entry name" value="HATPase_C_sf"/>
</dbReference>
<feature type="transmembrane region" description="Helical" evidence="1">
    <location>
        <begin position="191"/>
        <end position="216"/>
    </location>
</feature>
<keyword evidence="4" id="KW-1185">Reference proteome</keyword>
<keyword evidence="1" id="KW-1133">Transmembrane helix</keyword>
<keyword evidence="1" id="KW-0472">Membrane</keyword>
<feature type="domain" description="Sensor histidine kinase NatK-like C-terminal" evidence="2">
    <location>
        <begin position="332"/>
        <end position="422"/>
    </location>
</feature>
<dbReference type="Proteomes" id="UP001442364">
    <property type="component" value="Unassembled WGS sequence"/>
</dbReference>
<reference evidence="3 4" key="1">
    <citation type="submission" date="2024-03" db="EMBL/GenBank/DDBJ databases">
        <title>Human intestinal bacterial collection.</title>
        <authorList>
            <person name="Pauvert C."/>
            <person name="Hitch T.C.A."/>
            <person name="Clavel T."/>
        </authorList>
    </citation>
    <scope>NUCLEOTIDE SEQUENCE [LARGE SCALE GENOMIC DNA]</scope>
    <source>
        <strain evidence="3 4">CLA-AA-H255</strain>
    </source>
</reference>
<feature type="transmembrane region" description="Helical" evidence="1">
    <location>
        <begin position="92"/>
        <end position="118"/>
    </location>
</feature>
<comment type="caution">
    <text evidence="3">The sequence shown here is derived from an EMBL/GenBank/DDBJ whole genome shotgun (WGS) entry which is preliminary data.</text>
</comment>
<proteinExistence type="predicted"/>
<dbReference type="InterPro" id="IPR032834">
    <property type="entry name" value="NatK-like_C"/>
</dbReference>
<accession>A0ABV1BW75</accession>
<dbReference type="EMBL" id="JBBMER010000006">
    <property type="protein sequence ID" value="MEQ2379994.1"/>
    <property type="molecule type" value="Genomic_DNA"/>
</dbReference>
<keyword evidence="1" id="KW-0812">Transmembrane</keyword>
<dbReference type="PANTHER" id="PTHR40448">
    <property type="entry name" value="TWO-COMPONENT SENSOR HISTIDINE KINASE"/>
    <property type="match status" value="1"/>
</dbReference>
<feature type="transmembrane region" description="Helical" evidence="1">
    <location>
        <begin position="420"/>
        <end position="437"/>
    </location>
</feature>
<evidence type="ECO:0000313" key="4">
    <source>
        <dbReference type="Proteomes" id="UP001442364"/>
    </source>
</evidence>
<dbReference type="RefSeq" id="WP_055306449.1">
    <property type="nucleotide sequence ID" value="NZ_DAWCMB010000255.1"/>
</dbReference>
<dbReference type="Gene3D" id="3.30.565.10">
    <property type="entry name" value="Histidine kinase-like ATPase, C-terminal domain"/>
    <property type="match status" value="1"/>
</dbReference>
<feature type="transmembrane region" description="Helical" evidence="1">
    <location>
        <begin position="38"/>
        <end position="57"/>
    </location>
</feature>
<sequence length="440" mass="50197">MDKVSFIVETLANINQSILLIYFLCGTLNVNKKINSKIAVISGVSIIFAYLEIQYMVVPFEGLGVGILWAMLVIYACLFMDGNIFQKMYASMFIIATIIFVTVLLGSIMGALYNVHFIEFTGTASMEKCLLVILIQITIWIVAVILVRILRRYSYGVNIKDTVIIMAAMIMSVIITNEVQMMSTDSDAEKMIVRSIIIMICVTIMFILCVALYEIIQRSTYALMEQTIMEQAYKSRLENVEDIETNVERISRIKHELNKTLIAANLMLKDGRTEEAREFLSQFDGDLDKIIVEKMYTNNIIINEFLTKKSKDCRQKNIDFVAVVNGELKLIKNVDIFCVLSNLLDNAIEAQTFVDNKRVEVFIDENEDVCSLKIYNSISDDMVKAFKEDTLFNTHKKDKLMHGYGLKNVNDVVKKYNGRINYSIIGTCVLCCSVILYREK</sequence>
<dbReference type="PANTHER" id="PTHR40448:SF1">
    <property type="entry name" value="TWO-COMPONENT SENSOR HISTIDINE KINASE"/>
    <property type="match status" value="1"/>
</dbReference>
<feature type="transmembrane region" description="Helical" evidence="1">
    <location>
        <begin position="162"/>
        <end position="179"/>
    </location>
</feature>
<dbReference type="SUPFAM" id="SSF55874">
    <property type="entry name" value="ATPase domain of HSP90 chaperone/DNA topoisomerase II/histidine kinase"/>
    <property type="match status" value="1"/>
</dbReference>
<name>A0ABV1BW75_9FIRM</name>
<gene>
    <name evidence="3" type="ORF">WMO14_08885</name>
</gene>
<feature type="transmembrane region" description="Helical" evidence="1">
    <location>
        <begin position="63"/>
        <end position="80"/>
    </location>
</feature>
<evidence type="ECO:0000313" key="3">
    <source>
        <dbReference type="EMBL" id="MEQ2379994.1"/>
    </source>
</evidence>
<evidence type="ECO:0000259" key="2">
    <source>
        <dbReference type="Pfam" id="PF14501"/>
    </source>
</evidence>
<evidence type="ECO:0000256" key="1">
    <source>
        <dbReference type="SAM" id="Phobius"/>
    </source>
</evidence>
<feature type="transmembrane region" description="Helical" evidence="1">
    <location>
        <begin position="130"/>
        <end position="150"/>
    </location>
</feature>
<dbReference type="Pfam" id="PF14501">
    <property type="entry name" value="HATPase_c_5"/>
    <property type="match status" value="1"/>
</dbReference>
<feature type="transmembrane region" description="Helical" evidence="1">
    <location>
        <begin position="6"/>
        <end position="26"/>
    </location>
</feature>